<dbReference type="InParanoid" id="E3IYZ5"/>
<dbReference type="OrthoDB" id="3826968at2"/>
<keyword evidence="1" id="KW-0489">Methyltransferase</keyword>
<dbReference type="AlphaFoldDB" id="E3IYZ5"/>
<dbReference type="EMBL" id="CP002299">
    <property type="protein sequence ID" value="ADP80278.1"/>
    <property type="molecule type" value="Genomic_DNA"/>
</dbReference>
<dbReference type="PANTHER" id="PTHR40036">
    <property type="entry name" value="MACROCIN O-METHYLTRANSFERASE"/>
    <property type="match status" value="1"/>
</dbReference>
<dbReference type="InterPro" id="IPR008884">
    <property type="entry name" value="TylF_MeTrfase"/>
</dbReference>
<reference evidence="1 2" key="1">
    <citation type="submission" date="2010-10" db="EMBL/GenBank/DDBJ databases">
        <title>Complete sequence of Frankia sp. EuI1c.</title>
        <authorList>
            <consortium name="US DOE Joint Genome Institute"/>
            <person name="Lucas S."/>
            <person name="Copeland A."/>
            <person name="Lapidus A."/>
            <person name="Cheng J.-F."/>
            <person name="Bruce D."/>
            <person name="Goodwin L."/>
            <person name="Pitluck S."/>
            <person name="Chertkov O."/>
            <person name="Detter J.C."/>
            <person name="Han C."/>
            <person name="Tapia R."/>
            <person name="Land M."/>
            <person name="Hauser L."/>
            <person name="Jeffries C."/>
            <person name="Kyrpides N."/>
            <person name="Ivanova N."/>
            <person name="Mikhailova N."/>
            <person name="Beauchemin N."/>
            <person name="Sen A."/>
            <person name="Sur S.A."/>
            <person name="Gtari M."/>
            <person name="Wall L."/>
            <person name="Tisa L."/>
            <person name="Woyke T."/>
        </authorList>
    </citation>
    <scope>NUCLEOTIDE SEQUENCE [LARGE SCALE GENOMIC DNA]</scope>
    <source>
        <strain evidence="2">DSM 45817 / CECT 9037 / EuI1c</strain>
    </source>
</reference>
<dbReference type="Pfam" id="PF05711">
    <property type="entry name" value="TylF"/>
    <property type="match status" value="1"/>
</dbReference>
<dbReference type="PANTHER" id="PTHR40036:SF1">
    <property type="entry name" value="MACROCIN O-METHYLTRANSFERASE"/>
    <property type="match status" value="1"/>
</dbReference>
<evidence type="ECO:0000313" key="1">
    <source>
        <dbReference type="EMBL" id="ADP80278.1"/>
    </source>
</evidence>
<sequence length="280" mass="31924">MELTHTESTDLEGRYLDLLRETLTFSLWEGRDGRIWRPHRAAHRVLFRLLEARGLELIRYSAVGARDVGGDWPRLAHTMTGSRRLKQLQEAVEQVLVDDIPGDLIETGVWRGGSAIMMRGVLAAHGVPDRTVWVADSFAGLPAPDPTRWPDDAGDPHHKWSELVVSETEVRENFRRYGLLDDQVRFLPGWFRDTLPTAPIERLAVLRLDGDMYESTSEALEALYPRLSDGGFCIIDDYGAVEGCRRAVEDYRNAHQIDDPMIKIDWTGVYWRKNAGDSRR</sequence>
<dbReference type="GO" id="GO:0008168">
    <property type="term" value="F:methyltransferase activity"/>
    <property type="evidence" value="ECO:0007669"/>
    <property type="project" value="UniProtKB-KW"/>
</dbReference>
<dbReference type="GO" id="GO:0032259">
    <property type="term" value="P:methylation"/>
    <property type="evidence" value="ECO:0007669"/>
    <property type="project" value="UniProtKB-KW"/>
</dbReference>
<dbReference type="HOGENOM" id="CLU_062821_1_0_11"/>
<dbReference type="eggNOG" id="COG4122">
    <property type="taxonomic scope" value="Bacteria"/>
</dbReference>
<proteinExistence type="predicted"/>
<keyword evidence="1" id="KW-0808">Transferase</keyword>
<dbReference type="SUPFAM" id="SSF53335">
    <property type="entry name" value="S-adenosyl-L-methionine-dependent methyltransferases"/>
    <property type="match status" value="1"/>
</dbReference>
<organism evidence="1 2">
    <name type="scientific">Pseudofrankia inefficax (strain DSM 45817 / CECT 9037 / DDB 130130 / EuI1c)</name>
    <name type="common">Frankia inefficax</name>
    <dbReference type="NCBI Taxonomy" id="298654"/>
    <lineage>
        <taxon>Bacteria</taxon>
        <taxon>Bacillati</taxon>
        <taxon>Actinomycetota</taxon>
        <taxon>Actinomycetes</taxon>
        <taxon>Frankiales</taxon>
        <taxon>Frankiaceae</taxon>
        <taxon>Pseudofrankia</taxon>
    </lineage>
</organism>
<gene>
    <name evidence="1" type="ordered locus">FraEuI1c_2239</name>
</gene>
<dbReference type="Proteomes" id="UP000002484">
    <property type="component" value="Chromosome"/>
</dbReference>
<name>E3IYZ5_PSEI1</name>
<dbReference type="InterPro" id="IPR029063">
    <property type="entry name" value="SAM-dependent_MTases_sf"/>
</dbReference>
<evidence type="ECO:0000313" key="2">
    <source>
        <dbReference type="Proteomes" id="UP000002484"/>
    </source>
</evidence>
<keyword evidence="2" id="KW-1185">Reference proteome</keyword>
<protein>
    <submittedName>
        <fullName evidence="1">Putative O-methyltransferase</fullName>
    </submittedName>
</protein>
<dbReference type="KEGG" id="fri:FraEuI1c_2239"/>
<dbReference type="STRING" id="298654.FraEuI1c_2239"/>
<dbReference type="Gene3D" id="3.40.50.150">
    <property type="entry name" value="Vaccinia Virus protein VP39"/>
    <property type="match status" value="1"/>
</dbReference>
<accession>E3IYZ5</accession>
<dbReference type="RefSeq" id="WP_013423397.1">
    <property type="nucleotide sequence ID" value="NC_014666.1"/>
</dbReference>